<dbReference type="Gene3D" id="2.20.28.30">
    <property type="entry name" value="RNA polymerase ii, chain L"/>
    <property type="match status" value="1"/>
</dbReference>
<name>A0A3R6AS17_9FIRM</name>
<evidence type="ECO:0000313" key="2">
    <source>
        <dbReference type="EMBL" id="RGS43107.1"/>
    </source>
</evidence>
<keyword evidence="1" id="KW-0472">Membrane</keyword>
<evidence type="ECO:0000313" key="3">
    <source>
        <dbReference type="Proteomes" id="UP000283295"/>
    </source>
</evidence>
<comment type="caution">
    <text evidence="2">The sequence shown here is derived from an EMBL/GenBank/DDBJ whole genome shotgun (WGS) entry which is preliminary data.</text>
</comment>
<evidence type="ECO:0008006" key="4">
    <source>
        <dbReference type="Google" id="ProtNLM"/>
    </source>
</evidence>
<feature type="transmembrane region" description="Helical" evidence="1">
    <location>
        <begin position="515"/>
        <end position="536"/>
    </location>
</feature>
<sequence length="558" mass="62462">MIQCAGCGSNLVYDIARKKMYCKACGNEYEPESVDKDEDSEERKLMEITVFICPQCGGEIYSTDESATGFCSYCGAATMLSSRLKSERRPDYVIPFAVTKDMCKASYATVMKRAIYAPNRLKHRRNVQEFRGIYMPYWLCDVDQKGKTTVRATDSYTSGVDTVSHTYNVRCFADNHYENITMDASSLFPDDLSSKVAPFDSADMKPFSMGYLSGFYADLPDVDYKVYRDKIAQVTGDMAHDVMMRKIKHHLCTYDAIGEPEEPLSETMDIKITGAKTGLFPVWLLSYKNGKRIAYAAVNGSTGKVAADIPLDIGKFLLGCLIGVIPLYFLLNLFLTVRPGVLLAFVSAIGALVTMVYCDEMEKIADVETHENDLGFFARHTLNAKKSGGKKKKLQTKKLQTKKPQKDTKRKIKNKITSFVKFSCFLEVIQLIVCIIVLFCLKFDINPFLFNWDIMGKASYVVACISCLVAIYGAVKGIVNVRRVKRKSGVMGLFIAFATILSVAVVLIKPVMDKYYYGCVLLVCAATILTLIDLVISHNRMSTRPLPQFEYKGGDHRA</sequence>
<accession>A0A3R6AS17</accession>
<keyword evidence="1" id="KW-0812">Transmembrane</keyword>
<protein>
    <recommendedName>
        <fullName evidence="4">Double zinc ribbon</fullName>
    </recommendedName>
</protein>
<dbReference type="OrthoDB" id="3182597at2"/>
<dbReference type="Proteomes" id="UP000283295">
    <property type="component" value="Unassembled WGS sequence"/>
</dbReference>
<feature type="transmembrane region" description="Helical" evidence="1">
    <location>
        <begin position="459"/>
        <end position="479"/>
    </location>
</feature>
<evidence type="ECO:0000256" key="1">
    <source>
        <dbReference type="SAM" id="Phobius"/>
    </source>
</evidence>
<reference evidence="2 3" key="1">
    <citation type="submission" date="2018-08" db="EMBL/GenBank/DDBJ databases">
        <title>A genome reference for cultivated species of the human gut microbiota.</title>
        <authorList>
            <person name="Zou Y."/>
            <person name="Xue W."/>
            <person name="Luo G."/>
        </authorList>
    </citation>
    <scope>NUCLEOTIDE SEQUENCE [LARGE SCALE GENOMIC DNA]</scope>
    <source>
        <strain evidence="2 3">AF22-21</strain>
    </source>
</reference>
<proteinExistence type="predicted"/>
<gene>
    <name evidence="2" type="ORF">DWX94_05740</name>
</gene>
<dbReference type="EMBL" id="QRVK01000010">
    <property type="protein sequence ID" value="RGS43107.1"/>
    <property type="molecule type" value="Genomic_DNA"/>
</dbReference>
<feature type="transmembrane region" description="Helical" evidence="1">
    <location>
        <begin position="419"/>
        <end position="439"/>
    </location>
</feature>
<feature type="transmembrane region" description="Helical" evidence="1">
    <location>
        <begin position="491"/>
        <end position="509"/>
    </location>
</feature>
<organism evidence="2 3">
    <name type="scientific">Coprococcus eutactus</name>
    <dbReference type="NCBI Taxonomy" id="33043"/>
    <lineage>
        <taxon>Bacteria</taxon>
        <taxon>Bacillati</taxon>
        <taxon>Bacillota</taxon>
        <taxon>Clostridia</taxon>
        <taxon>Lachnospirales</taxon>
        <taxon>Lachnospiraceae</taxon>
        <taxon>Coprococcus</taxon>
    </lineage>
</organism>
<keyword evidence="1" id="KW-1133">Transmembrane helix</keyword>
<feature type="transmembrane region" description="Helical" evidence="1">
    <location>
        <begin position="316"/>
        <end position="335"/>
    </location>
</feature>
<feature type="transmembrane region" description="Helical" evidence="1">
    <location>
        <begin position="341"/>
        <end position="358"/>
    </location>
</feature>
<dbReference type="AlphaFoldDB" id="A0A3R6AS17"/>